<keyword evidence="2" id="KW-1185">Reference proteome</keyword>
<name>A0ACC1C504_9ROSI</name>
<organism evidence="1 2">
    <name type="scientific">Pistacia atlantica</name>
    <dbReference type="NCBI Taxonomy" id="434234"/>
    <lineage>
        <taxon>Eukaryota</taxon>
        <taxon>Viridiplantae</taxon>
        <taxon>Streptophyta</taxon>
        <taxon>Embryophyta</taxon>
        <taxon>Tracheophyta</taxon>
        <taxon>Spermatophyta</taxon>
        <taxon>Magnoliopsida</taxon>
        <taxon>eudicotyledons</taxon>
        <taxon>Gunneridae</taxon>
        <taxon>Pentapetalae</taxon>
        <taxon>rosids</taxon>
        <taxon>malvids</taxon>
        <taxon>Sapindales</taxon>
        <taxon>Anacardiaceae</taxon>
        <taxon>Pistacia</taxon>
    </lineage>
</organism>
<accession>A0ACC1C504</accession>
<reference evidence="2" key="1">
    <citation type="journal article" date="2023" name="G3 (Bethesda)">
        <title>Genome assembly and association tests identify interacting loci associated with vigor, precocity, and sex in interspecific pistachio rootstocks.</title>
        <authorList>
            <person name="Palmer W."/>
            <person name="Jacygrad E."/>
            <person name="Sagayaradj S."/>
            <person name="Cavanaugh K."/>
            <person name="Han R."/>
            <person name="Bertier L."/>
            <person name="Beede B."/>
            <person name="Kafkas S."/>
            <person name="Golino D."/>
            <person name="Preece J."/>
            <person name="Michelmore R."/>
        </authorList>
    </citation>
    <scope>NUCLEOTIDE SEQUENCE [LARGE SCALE GENOMIC DNA]</scope>
</reference>
<proteinExistence type="predicted"/>
<protein>
    <submittedName>
        <fullName evidence="1">Uncharacterized protein</fullName>
    </submittedName>
</protein>
<evidence type="ECO:0000313" key="2">
    <source>
        <dbReference type="Proteomes" id="UP001164250"/>
    </source>
</evidence>
<dbReference type="Proteomes" id="UP001164250">
    <property type="component" value="Chromosome 1"/>
</dbReference>
<evidence type="ECO:0000313" key="1">
    <source>
        <dbReference type="EMBL" id="KAJ0110905.1"/>
    </source>
</evidence>
<gene>
    <name evidence="1" type="ORF">Patl1_00787</name>
</gene>
<comment type="caution">
    <text evidence="1">The sequence shown here is derived from an EMBL/GenBank/DDBJ whole genome shotgun (WGS) entry which is preliminary data.</text>
</comment>
<sequence>MNLSVNCLLCAAIFPDDTKLTRLVVLQLPESPNFKVKLTLDIKSGGGPQSQFYLSDIGSCWKNDGRACDGDVLTDVTRYSEMIINPETQAWCSPSSIKEWD</sequence>
<dbReference type="EMBL" id="CM047897">
    <property type="protein sequence ID" value="KAJ0110905.1"/>
    <property type="molecule type" value="Genomic_DNA"/>
</dbReference>